<name>A0ABQ6ZEN8_9GAMM</name>
<evidence type="ECO:0008006" key="3">
    <source>
        <dbReference type="Google" id="ProtNLM"/>
    </source>
</evidence>
<sequence length="212" mass="23766">MYAEDLPDDSGFMEMSLGDARIILQTDGCSDRMINRLICSNARLTISTSTLRQQTLLLPEVWIPKAVPPDRPEETGYRGSLAEGFAKGRHGVMLSDINVDGHEDVVVWSGSDGTYGDPSYTYFLYDANARRLVENKSLAKLMEWHSLSRIVDGRLFAWYRSGPCDRGEKVIGIRENTAVVLASRDYTTCGENALESKEIFDDSWMKLEGDPQ</sequence>
<evidence type="ECO:0000313" key="2">
    <source>
        <dbReference type="Proteomes" id="UP000781710"/>
    </source>
</evidence>
<organism evidence="1 2">
    <name type="scientific">Pseudoxanthomonas japonensis</name>
    <dbReference type="NCBI Taxonomy" id="69284"/>
    <lineage>
        <taxon>Bacteria</taxon>
        <taxon>Pseudomonadati</taxon>
        <taxon>Pseudomonadota</taxon>
        <taxon>Gammaproteobacteria</taxon>
        <taxon>Lysobacterales</taxon>
        <taxon>Lysobacteraceae</taxon>
        <taxon>Pseudoxanthomonas</taxon>
    </lineage>
</organism>
<evidence type="ECO:0000313" key="1">
    <source>
        <dbReference type="EMBL" id="KAF1723918.1"/>
    </source>
</evidence>
<protein>
    <recommendedName>
        <fullName evidence="3">FG-GAP repeat protein</fullName>
    </recommendedName>
</protein>
<accession>A0ABQ6ZEN8</accession>
<reference evidence="1 2" key="1">
    <citation type="submission" date="2017-10" db="EMBL/GenBank/DDBJ databases">
        <title>Whole genome sequencing of members of genus Pseudoxanthomonas.</title>
        <authorList>
            <person name="Kumar S."/>
            <person name="Bansal K."/>
            <person name="Kaur A."/>
            <person name="Patil P."/>
            <person name="Sharma S."/>
            <person name="Patil P.B."/>
        </authorList>
    </citation>
    <scope>NUCLEOTIDE SEQUENCE [LARGE SCALE GENOMIC DNA]</scope>
    <source>
        <strain evidence="1 2">DSM 17109</strain>
    </source>
</reference>
<dbReference type="Proteomes" id="UP000781710">
    <property type="component" value="Unassembled WGS sequence"/>
</dbReference>
<comment type="caution">
    <text evidence="1">The sequence shown here is derived from an EMBL/GenBank/DDBJ whole genome shotgun (WGS) entry which is preliminary data.</text>
</comment>
<gene>
    <name evidence="1" type="ORF">CSC78_14210</name>
</gene>
<dbReference type="InterPro" id="IPR058087">
    <property type="entry name" value="XAC2610_dom"/>
</dbReference>
<keyword evidence="2" id="KW-1185">Reference proteome</keyword>
<dbReference type="NCBIfam" id="NF047539">
    <property type="entry name" value="XAC2610_fam"/>
    <property type="match status" value="1"/>
</dbReference>
<proteinExistence type="predicted"/>
<dbReference type="EMBL" id="PDWW01000022">
    <property type="protein sequence ID" value="KAF1723918.1"/>
    <property type="molecule type" value="Genomic_DNA"/>
</dbReference>